<feature type="region of interest" description="Disordered" evidence="1">
    <location>
        <begin position="67"/>
        <end position="107"/>
    </location>
</feature>
<dbReference type="EMBL" id="GL378324">
    <property type="protein sequence ID" value="EFJ52594.1"/>
    <property type="molecule type" value="Genomic_DNA"/>
</dbReference>
<dbReference type="InParanoid" id="D8TJS6"/>
<keyword evidence="3" id="KW-1185">Reference proteome</keyword>
<feature type="non-terminal residue" evidence="2">
    <location>
        <position position="1"/>
    </location>
</feature>
<evidence type="ECO:0000313" key="2">
    <source>
        <dbReference type="EMBL" id="EFJ52594.1"/>
    </source>
</evidence>
<evidence type="ECO:0000256" key="1">
    <source>
        <dbReference type="SAM" id="MobiDB-lite"/>
    </source>
</evidence>
<dbReference type="AlphaFoldDB" id="D8TJS6"/>
<name>D8TJS6_VOLCA</name>
<protein>
    <submittedName>
        <fullName evidence="2">Uncharacterized protein</fullName>
    </submittedName>
</protein>
<organism evidence="3">
    <name type="scientific">Volvox carteri f. nagariensis</name>
    <dbReference type="NCBI Taxonomy" id="3068"/>
    <lineage>
        <taxon>Eukaryota</taxon>
        <taxon>Viridiplantae</taxon>
        <taxon>Chlorophyta</taxon>
        <taxon>core chlorophytes</taxon>
        <taxon>Chlorophyceae</taxon>
        <taxon>CS clade</taxon>
        <taxon>Chlamydomonadales</taxon>
        <taxon>Volvocaceae</taxon>
        <taxon>Volvox</taxon>
    </lineage>
</organism>
<reference evidence="2 3" key="1">
    <citation type="journal article" date="2010" name="Science">
        <title>Genomic analysis of organismal complexity in the multicellular green alga Volvox carteri.</title>
        <authorList>
            <person name="Prochnik S.E."/>
            <person name="Umen J."/>
            <person name="Nedelcu A.M."/>
            <person name="Hallmann A."/>
            <person name="Miller S.M."/>
            <person name="Nishii I."/>
            <person name="Ferris P."/>
            <person name="Kuo A."/>
            <person name="Mitros T."/>
            <person name="Fritz-Laylin L.K."/>
            <person name="Hellsten U."/>
            <person name="Chapman J."/>
            <person name="Simakov O."/>
            <person name="Rensing S.A."/>
            <person name="Terry A."/>
            <person name="Pangilinan J."/>
            <person name="Kapitonov V."/>
            <person name="Jurka J."/>
            <person name="Salamov A."/>
            <person name="Shapiro H."/>
            <person name="Schmutz J."/>
            <person name="Grimwood J."/>
            <person name="Lindquist E."/>
            <person name="Lucas S."/>
            <person name="Grigoriev I.V."/>
            <person name="Schmitt R."/>
            <person name="Kirk D."/>
            <person name="Rokhsar D.S."/>
        </authorList>
    </citation>
    <scope>NUCLEOTIDE SEQUENCE [LARGE SCALE GENOMIC DNA]</scope>
    <source>
        <strain evidence="3">f. Nagariensis / Eve</strain>
    </source>
</reference>
<sequence length="107" mass="11993">PSPLVSYPAKPRPRWWMGSTIPPNHPPMCTLDTQPHRPNYPTRTSAAIIALSRTEPLITWPITILLQGDTRHTPQPQQVRNSALPRSPRRPGAPQKTPHTAPPHKLN</sequence>
<dbReference type="KEGG" id="vcn:VOLCADRAFT_86853"/>
<dbReference type="GeneID" id="9617492"/>
<gene>
    <name evidence="2" type="ORF">VOLCADRAFT_86853</name>
</gene>
<dbReference type="Proteomes" id="UP000001058">
    <property type="component" value="Unassembled WGS sequence"/>
</dbReference>
<evidence type="ECO:0000313" key="3">
    <source>
        <dbReference type="Proteomes" id="UP000001058"/>
    </source>
</evidence>
<dbReference type="RefSeq" id="XP_002946667.1">
    <property type="nucleotide sequence ID" value="XM_002946621.1"/>
</dbReference>
<accession>D8TJS6</accession>
<proteinExistence type="predicted"/>